<evidence type="ECO:0000256" key="2">
    <source>
        <dbReference type="ARBA" id="ARBA00006472"/>
    </source>
</evidence>
<evidence type="ECO:0000256" key="4">
    <source>
        <dbReference type="ARBA" id="ARBA00022664"/>
    </source>
</evidence>
<evidence type="ECO:0000256" key="5">
    <source>
        <dbReference type="ARBA" id="ARBA00023239"/>
    </source>
</evidence>
<evidence type="ECO:0000256" key="6">
    <source>
        <dbReference type="SAM" id="MobiDB-lite"/>
    </source>
</evidence>
<sequence length="447" mass="50317">MHPSTARRLQTSLRLACKSIFSSRQTNCLRPLGAHTSYGRTAIRFASSKQGGDGLSSPLAPTADGFDKSPVSQTYRDGMSEISLDTTGQDRELESDGNTIIEYTSSRPAIAVQDGLEDMSHYDPQADGFGQDQDQTNQHSPNLLGISDSDLYEMPVEPIPSLPPWPEYPAPHITDVDLKEFIIPLYSRKWYIRFMFKKGIVGAKAWQKCPTLSRSYDLSTFEATMDFVTEIAKISQAEDHFPNVSFEGKQVFVNAYTSSAFLDTNQGDLIHRQRPGLTLRDVRLAILVEQTFARHFLANGYGRPGKTEARPSIETPESLQVIEKARGMSGTLLRKSERHNPPAPRRCIVCNGEHDSIWCPKRYTRSPPTDLHCKYCKGVGHWWMNCPMPRRKKKEEVVEWRPRVLGITSFPPGPCGQCGGNHWNSDCPSLKRKNVEPPVLEMYVRNI</sequence>
<comment type="catalytic activity">
    <reaction evidence="1">
        <text>(4aS,6R)-4a-hydroxy-L-erythro-5,6,7,8-tetrahydrobiopterin = (6R)-L-erythro-6,7-dihydrobiopterin + H2O</text>
        <dbReference type="Rhea" id="RHEA:11920"/>
        <dbReference type="ChEBI" id="CHEBI:15377"/>
        <dbReference type="ChEBI" id="CHEBI:15642"/>
        <dbReference type="ChEBI" id="CHEBI:43120"/>
        <dbReference type="EC" id="4.2.1.96"/>
    </reaction>
</comment>
<gene>
    <name evidence="7" type="ORF">PILCRDRAFT_826794</name>
</gene>
<organism evidence="7 8">
    <name type="scientific">Piloderma croceum (strain F 1598)</name>
    <dbReference type="NCBI Taxonomy" id="765440"/>
    <lineage>
        <taxon>Eukaryota</taxon>
        <taxon>Fungi</taxon>
        <taxon>Dikarya</taxon>
        <taxon>Basidiomycota</taxon>
        <taxon>Agaricomycotina</taxon>
        <taxon>Agaricomycetes</taxon>
        <taxon>Agaricomycetidae</taxon>
        <taxon>Atheliales</taxon>
        <taxon>Atheliaceae</taxon>
        <taxon>Piloderma</taxon>
    </lineage>
</organism>
<accession>A0A0C3APV6</accession>
<dbReference type="AlphaFoldDB" id="A0A0C3APV6"/>
<keyword evidence="4" id="KW-0507">mRNA processing</keyword>
<dbReference type="InterPro" id="IPR036428">
    <property type="entry name" value="PCD_sf"/>
</dbReference>
<protein>
    <recommendedName>
        <fullName evidence="3">4a-hydroxytetrahydrobiopterin dehydratase</fullName>
        <ecNumber evidence="3">4.2.1.96</ecNumber>
    </recommendedName>
</protein>
<dbReference type="EMBL" id="KN833040">
    <property type="protein sequence ID" value="KIM75953.1"/>
    <property type="molecule type" value="Genomic_DNA"/>
</dbReference>
<dbReference type="EC" id="4.2.1.96" evidence="3"/>
<name>A0A0C3APV6_PILCF</name>
<dbReference type="SUPFAM" id="SSF57756">
    <property type="entry name" value="Retrovirus zinc finger-like domains"/>
    <property type="match status" value="1"/>
</dbReference>
<dbReference type="Proteomes" id="UP000054166">
    <property type="component" value="Unassembled WGS sequence"/>
</dbReference>
<dbReference type="Gene3D" id="3.30.1360.20">
    <property type="entry name" value="Transcriptional coactivator/pterin dehydratase"/>
    <property type="match status" value="1"/>
</dbReference>
<keyword evidence="5" id="KW-0456">Lyase</keyword>
<proteinExistence type="inferred from homology"/>
<dbReference type="Pfam" id="PF01329">
    <property type="entry name" value="Pterin_4a"/>
    <property type="match status" value="1"/>
</dbReference>
<evidence type="ECO:0000313" key="8">
    <source>
        <dbReference type="Proteomes" id="UP000054166"/>
    </source>
</evidence>
<dbReference type="SUPFAM" id="SSF55248">
    <property type="entry name" value="PCD-like"/>
    <property type="match status" value="1"/>
</dbReference>
<keyword evidence="8" id="KW-1185">Reference proteome</keyword>
<feature type="compositionally biased region" description="Polar residues" evidence="6">
    <location>
        <begin position="132"/>
        <end position="141"/>
    </location>
</feature>
<comment type="similarity">
    <text evidence="2">Belongs to the pterin-4-alpha-carbinolamine dehydratase family.</text>
</comment>
<dbReference type="HOGENOM" id="CLU_612671_0_0_1"/>
<feature type="region of interest" description="Disordered" evidence="6">
    <location>
        <begin position="48"/>
        <end position="74"/>
    </location>
</feature>
<dbReference type="GO" id="GO:0008124">
    <property type="term" value="F:4-alpha-hydroxytetrahydrobiopterin dehydratase activity"/>
    <property type="evidence" value="ECO:0007669"/>
    <property type="project" value="UniProtKB-EC"/>
</dbReference>
<evidence type="ECO:0000256" key="3">
    <source>
        <dbReference type="ARBA" id="ARBA00013252"/>
    </source>
</evidence>
<dbReference type="GO" id="GO:0008270">
    <property type="term" value="F:zinc ion binding"/>
    <property type="evidence" value="ECO:0007669"/>
    <property type="project" value="InterPro"/>
</dbReference>
<dbReference type="GO" id="GO:0006729">
    <property type="term" value="P:tetrahydrobiopterin biosynthetic process"/>
    <property type="evidence" value="ECO:0007669"/>
    <property type="project" value="InterPro"/>
</dbReference>
<dbReference type="Gene3D" id="4.10.60.10">
    <property type="entry name" value="Zinc finger, CCHC-type"/>
    <property type="match status" value="1"/>
</dbReference>
<dbReference type="InterPro" id="IPR036875">
    <property type="entry name" value="Znf_CCHC_sf"/>
</dbReference>
<reference evidence="7 8" key="1">
    <citation type="submission" date="2014-04" db="EMBL/GenBank/DDBJ databases">
        <authorList>
            <consortium name="DOE Joint Genome Institute"/>
            <person name="Kuo A."/>
            <person name="Tarkka M."/>
            <person name="Buscot F."/>
            <person name="Kohler A."/>
            <person name="Nagy L.G."/>
            <person name="Floudas D."/>
            <person name="Copeland A."/>
            <person name="Barry K.W."/>
            <person name="Cichocki N."/>
            <person name="Veneault-Fourrey C."/>
            <person name="LaButti K."/>
            <person name="Lindquist E.A."/>
            <person name="Lipzen A."/>
            <person name="Lundell T."/>
            <person name="Morin E."/>
            <person name="Murat C."/>
            <person name="Sun H."/>
            <person name="Tunlid A."/>
            <person name="Henrissat B."/>
            <person name="Grigoriev I.V."/>
            <person name="Hibbett D.S."/>
            <person name="Martin F."/>
            <person name="Nordberg H.P."/>
            <person name="Cantor M.N."/>
            <person name="Hua S.X."/>
        </authorList>
    </citation>
    <scope>NUCLEOTIDE SEQUENCE [LARGE SCALE GENOMIC DNA]</scope>
    <source>
        <strain evidence="7 8">F 1598</strain>
    </source>
</reference>
<dbReference type="GO" id="GO:0003676">
    <property type="term" value="F:nucleic acid binding"/>
    <property type="evidence" value="ECO:0007669"/>
    <property type="project" value="InterPro"/>
</dbReference>
<feature type="region of interest" description="Disordered" evidence="6">
    <location>
        <begin position="120"/>
        <end position="142"/>
    </location>
</feature>
<dbReference type="GO" id="GO:0006397">
    <property type="term" value="P:mRNA processing"/>
    <property type="evidence" value="ECO:0007669"/>
    <property type="project" value="UniProtKB-KW"/>
</dbReference>
<evidence type="ECO:0000256" key="1">
    <source>
        <dbReference type="ARBA" id="ARBA00001554"/>
    </source>
</evidence>
<reference evidence="8" key="2">
    <citation type="submission" date="2015-01" db="EMBL/GenBank/DDBJ databases">
        <title>Evolutionary Origins and Diversification of the Mycorrhizal Mutualists.</title>
        <authorList>
            <consortium name="DOE Joint Genome Institute"/>
            <consortium name="Mycorrhizal Genomics Consortium"/>
            <person name="Kohler A."/>
            <person name="Kuo A."/>
            <person name="Nagy L.G."/>
            <person name="Floudas D."/>
            <person name="Copeland A."/>
            <person name="Barry K.W."/>
            <person name="Cichocki N."/>
            <person name="Veneault-Fourrey C."/>
            <person name="LaButti K."/>
            <person name="Lindquist E.A."/>
            <person name="Lipzen A."/>
            <person name="Lundell T."/>
            <person name="Morin E."/>
            <person name="Murat C."/>
            <person name="Riley R."/>
            <person name="Ohm R."/>
            <person name="Sun H."/>
            <person name="Tunlid A."/>
            <person name="Henrissat B."/>
            <person name="Grigoriev I.V."/>
            <person name="Hibbett D.S."/>
            <person name="Martin F."/>
        </authorList>
    </citation>
    <scope>NUCLEOTIDE SEQUENCE [LARGE SCALE GENOMIC DNA]</scope>
    <source>
        <strain evidence="8">F 1598</strain>
    </source>
</reference>
<dbReference type="STRING" id="765440.A0A0C3APV6"/>
<dbReference type="InParanoid" id="A0A0C3APV6"/>
<evidence type="ECO:0000313" key="7">
    <source>
        <dbReference type="EMBL" id="KIM75953.1"/>
    </source>
</evidence>
<dbReference type="InterPro" id="IPR001533">
    <property type="entry name" value="Pterin_deHydtase"/>
</dbReference>
<dbReference type="OrthoDB" id="3263285at2759"/>